<evidence type="ECO:0000259" key="16">
    <source>
        <dbReference type="PROSITE" id="PS50948"/>
    </source>
</evidence>
<feature type="domain" description="Apple" evidence="16">
    <location>
        <begin position="343"/>
        <end position="422"/>
    </location>
</feature>
<dbReference type="RefSeq" id="XP_056689782.1">
    <property type="nucleotide sequence ID" value="XM_056833804.1"/>
</dbReference>
<dbReference type="RefSeq" id="XP_056689779.1">
    <property type="nucleotide sequence ID" value="XM_056833801.1"/>
</dbReference>
<proteinExistence type="inferred from homology"/>
<dbReference type="Pfam" id="PF00954">
    <property type="entry name" value="S_locus_glycop"/>
    <property type="match status" value="1"/>
</dbReference>
<evidence type="ECO:0000256" key="10">
    <source>
        <dbReference type="ARBA" id="ARBA00023180"/>
    </source>
</evidence>
<keyword evidence="12" id="KW-0472">Membrane</keyword>
<dbReference type="SUPFAM" id="SSF51110">
    <property type="entry name" value="alpha-D-mannose-specific plant lectins"/>
    <property type="match status" value="1"/>
</dbReference>
<evidence type="ECO:0000313" key="21">
    <source>
        <dbReference type="RefSeq" id="XP_056689782.1"/>
    </source>
</evidence>
<dbReference type="PROSITE" id="PS50927">
    <property type="entry name" value="BULB_LECTIN"/>
    <property type="match status" value="1"/>
</dbReference>
<dbReference type="CDD" id="cd14066">
    <property type="entry name" value="STKc_IRAK"/>
    <property type="match status" value="1"/>
</dbReference>
<keyword evidence="9" id="KW-1015">Disulfide bond</keyword>
<dbReference type="Gene3D" id="1.10.510.10">
    <property type="entry name" value="Transferase(Phosphotransferase) domain 1"/>
    <property type="match status" value="1"/>
</dbReference>
<evidence type="ECO:0000313" key="18">
    <source>
        <dbReference type="RefSeq" id="XP_056689779.1"/>
    </source>
</evidence>
<name>A0ABM3R2C8_SPIOL</name>
<dbReference type="InterPro" id="IPR024171">
    <property type="entry name" value="SRK-like_kinase"/>
</dbReference>
<dbReference type="GeneID" id="110806261"/>
<dbReference type="SMART" id="SM00220">
    <property type="entry name" value="S_TKc"/>
    <property type="match status" value="1"/>
</dbReference>
<evidence type="ECO:0000256" key="4">
    <source>
        <dbReference type="ARBA" id="ARBA00022679"/>
    </source>
</evidence>
<dbReference type="EC" id="2.7.11.1" evidence="11"/>
<evidence type="ECO:0000313" key="20">
    <source>
        <dbReference type="RefSeq" id="XP_056689781.1"/>
    </source>
</evidence>
<dbReference type="SUPFAM" id="SSF57414">
    <property type="entry name" value="Hairpin loop containing domain-like"/>
    <property type="match status" value="1"/>
</dbReference>
<evidence type="ECO:0000259" key="15">
    <source>
        <dbReference type="PROSITE" id="PS50927"/>
    </source>
</evidence>
<accession>A0ABM3R2C8</accession>
<evidence type="ECO:0000256" key="12">
    <source>
        <dbReference type="SAM" id="Phobius"/>
    </source>
</evidence>
<dbReference type="Pfam" id="PF07714">
    <property type="entry name" value="PK_Tyr_Ser-Thr"/>
    <property type="match status" value="1"/>
</dbReference>
<evidence type="ECO:0000256" key="9">
    <source>
        <dbReference type="ARBA" id="ARBA00023157"/>
    </source>
</evidence>
<comment type="subcellular location">
    <subcellularLocation>
        <location evidence="1">Cell membrane</location>
        <topology evidence="1">Single-pass type I membrane protein</topology>
    </subcellularLocation>
</comment>
<dbReference type="InterPro" id="IPR011009">
    <property type="entry name" value="Kinase-like_dom_sf"/>
</dbReference>
<dbReference type="InterPro" id="IPR000858">
    <property type="entry name" value="S_locus_glycoprot_dom"/>
</dbReference>
<keyword evidence="2" id="KW-1003">Cell membrane</keyword>
<dbReference type="SUPFAM" id="SSF56112">
    <property type="entry name" value="Protein kinase-like (PK-like)"/>
    <property type="match status" value="1"/>
</dbReference>
<dbReference type="PANTHER" id="PTHR27002:SF1082">
    <property type="entry name" value="OS06G0693000 PROTEIN"/>
    <property type="match status" value="1"/>
</dbReference>
<evidence type="ECO:0000256" key="7">
    <source>
        <dbReference type="ARBA" id="ARBA00022777"/>
    </source>
</evidence>
<dbReference type="PANTHER" id="PTHR27002">
    <property type="entry name" value="RECEPTOR-LIKE SERINE/THREONINE-PROTEIN KINASE SD1-8"/>
    <property type="match status" value="1"/>
</dbReference>
<keyword evidence="4 11" id="KW-0808">Transferase</keyword>
<organism evidence="17 18">
    <name type="scientific">Spinacia oleracea</name>
    <name type="common">Spinach</name>
    <dbReference type="NCBI Taxonomy" id="3562"/>
    <lineage>
        <taxon>Eukaryota</taxon>
        <taxon>Viridiplantae</taxon>
        <taxon>Streptophyta</taxon>
        <taxon>Embryophyta</taxon>
        <taxon>Tracheophyta</taxon>
        <taxon>Spermatophyta</taxon>
        <taxon>Magnoliopsida</taxon>
        <taxon>eudicotyledons</taxon>
        <taxon>Gunneridae</taxon>
        <taxon>Pentapetalae</taxon>
        <taxon>Caryophyllales</taxon>
        <taxon>Chenopodiaceae</taxon>
        <taxon>Chenopodioideae</taxon>
        <taxon>Anserineae</taxon>
        <taxon>Spinacia</taxon>
    </lineage>
</organism>
<evidence type="ECO:0000256" key="2">
    <source>
        <dbReference type="ARBA" id="ARBA00022475"/>
    </source>
</evidence>
<dbReference type="PIRSF" id="PIRSF000641">
    <property type="entry name" value="SRK"/>
    <property type="match status" value="1"/>
</dbReference>
<evidence type="ECO:0000256" key="8">
    <source>
        <dbReference type="ARBA" id="ARBA00022840"/>
    </source>
</evidence>
<sequence length="824" mass="93089">MVYVHTLLLFLSWVWVFDQFGLARGDITTARFLRDPETLESREANFKFGFFSPVNSTNRYVGIWYNKEGADQLEVVWVANRDNPLNDSSGVIRISGNGNLQLLDGQNNSIWSTNVTANNEVNSNFAQILDTGNLVLLSNASENTMWQSFDHPTNSFLLRMVLTSDGNASTKPMLTSWKNASNPSNGLFTAGIYHRRLSEFFIWDGDRPYWRSGPWDGRLFMGVRAMYYSAQDVGFRLENENDGTFSLSFSSASQSVTEHYVLTYDGMLTQREWEDDRGDWNVAWQSLQFECDVYGKCGEFGSCNSNNSPICSCLRGFEPRNNQEWSAGNWSDGCIRRTPLLQCGTVGGREDGFLRLRNVKVPDNAARLESDDEGDCQRQCLGNCSCSAYTYNFGFGCMIWSENLIDIQEFASAGVDLFTRVAHSELAGETNKWKVTVAVTVILGTAVLVVFLYSLWRWLHRRHAGKITLNKESNWHNNMVGARLSDAEFQDLPLMKFESLVLATDNFSESKKLGQGGFGPVYKGTFEDGQEVAVKRLSRASGQGQQEFMNEVVVISKLQNRNLVRLLGCCVEGEEKLLVYEYMPNKSLDALLFDPSNREHLDWKKRFNIIKAISRGLLYLHRDSRLRIIHRDLKASNILLDNDLNPKISDFGMARIFESNQDQGDTKRIVGTYGYMSPEYAMEGRFSEKSDVYSFGVLLLEIVSGRRNSSFKDEESMSLLGHAWKLWNEGDILSLIDPAVSALDFQAEILRCIQVGLLSVQEFPEDRPSITTVVSMIESEITDLPRPTQPGFTQRRIASWNGTQQNGRDCYSVNGVSISSLGGR</sequence>
<keyword evidence="10" id="KW-0325">Glycoprotein</keyword>
<dbReference type="Gene3D" id="2.90.10.10">
    <property type="entry name" value="Bulb-type lectin domain"/>
    <property type="match status" value="1"/>
</dbReference>
<keyword evidence="5 13" id="KW-0732">Signal</keyword>
<dbReference type="RefSeq" id="XP_056689781.1">
    <property type="nucleotide sequence ID" value="XM_056833803.1"/>
</dbReference>
<protein>
    <recommendedName>
        <fullName evidence="11">Receptor-like serine/threonine-protein kinase</fullName>
        <ecNumber evidence="11">2.7.11.1</ecNumber>
    </recommendedName>
</protein>
<dbReference type="CDD" id="cd01098">
    <property type="entry name" value="PAN_AP_plant"/>
    <property type="match status" value="1"/>
</dbReference>
<feature type="domain" description="Protein kinase" evidence="14">
    <location>
        <begin position="507"/>
        <end position="781"/>
    </location>
</feature>
<dbReference type="SMART" id="SM00108">
    <property type="entry name" value="B_lectin"/>
    <property type="match status" value="1"/>
</dbReference>
<dbReference type="CDD" id="cd00028">
    <property type="entry name" value="B_lectin"/>
    <property type="match status" value="1"/>
</dbReference>
<feature type="domain" description="Bulb-type lectin" evidence="15">
    <location>
        <begin position="24"/>
        <end position="149"/>
    </location>
</feature>
<keyword evidence="12" id="KW-0812">Transmembrane</keyword>
<dbReference type="PROSITE" id="PS50948">
    <property type="entry name" value="PAN"/>
    <property type="match status" value="1"/>
</dbReference>
<dbReference type="SMART" id="SM00473">
    <property type="entry name" value="PAN_AP"/>
    <property type="match status" value="1"/>
</dbReference>
<evidence type="ECO:0000259" key="14">
    <source>
        <dbReference type="PROSITE" id="PS50011"/>
    </source>
</evidence>
<feature type="transmembrane region" description="Helical" evidence="12">
    <location>
        <begin position="433"/>
        <end position="456"/>
    </location>
</feature>
<keyword evidence="7 11" id="KW-0418">Kinase</keyword>
<keyword evidence="3 11" id="KW-0723">Serine/threonine-protein kinase</keyword>
<feature type="chain" id="PRO_5045025176" description="Receptor-like serine/threonine-protein kinase" evidence="13">
    <location>
        <begin position="26"/>
        <end position="824"/>
    </location>
</feature>
<dbReference type="InterPro" id="IPR001245">
    <property type="entry name" value="Ser-Thr/Tyr_kinase_cat_dom"/>
</dbReference>
<feature type="signal peptide" evidence="13">
    <location>
        <begin position="1"/>
        <end position="25"/>
    </location>
</feature>
<dbReference type="InterPro" id="IPR000719">
    <property type="entry name" value="Prot_kinase_dom"/>
</dbReference>
<comment type="similarity">
    <text evidence="11">Belongs to the protein kinase superfamily. Ser/Thr protein kinase family.</text>
</comment>
<dbReference type="InterPro" id="IPR008271">
    <property type="entry name" value="Ser/Thr_kinase_AS"/>
</dbReference>
<dbReference type="Proteomes" id="UP000813463">
    <property type="component" value="Chromosome 6"/>
</dbReference>
<keyword evidence="6 11" id="KW-0547">Nucleotide-binding</keyword>
<reference evidence="17" key="1">
    <citation type="journal article" date="2021" name="Nat. Commun.">
        <title>Genomic analyses provide insights into spinach domestication and the genetic basis of agronomic traits.</title>
        <authorList>
            <person name="Cai X."/>
            <person name="Sun X."/>
            <person name="Xu C."/>
            <person name="Sun H."/>
            <person name="Wang X."/>
            <person name="Ge C."/>
            <person name="Zhang Z."/>
            <person name="Wang Q."/>
            <person name="Fei Z."/>
            <person name="Jiao C."/>
            <person name="Wang Q."/>
        </authorList>
    </citation>
    <scope>NUCLEOTIDE SEQUENCE [LARGE SCALE GENOMIC DNA]</scope>
    <source>
        <strain evidence="17">cv. Varoflay</strain>
    </source>
</reference>
<dbReference type="InterPro" id="IPR036426">
    <property type="entry name" value="Bulb-type_lectin_dom_sf"/>
</dbReference>
<evidence type="ECO:0000256" key="13">
    <source>
        <dbReference type="SAM" id="SignalP"/>
    </source>
</evidence>
<evidence type="ECO:0000313" key="17">
    <source>
        <dbReference type="Proteomes" id="UP000813463"/>
    </source>
</evidence>
<evidence type="ECO:0000313" key="19">
    <source>
        <dbReference type="RefSeq" id="XP_056689780.1"/>
    </source>
</evidence>
<comment type="catalytic activity">
    <reaction evidence="11">
        <text>L-threonyl-[protein] + ATP = O-phospho-L-threonyl-[protein] + ADP + H(+)</text>
        <dbReference type="Rhea" id="RHEA:46608"/>
        <dbReference type="Rhea" id="RHEA-COMP:11060"/>
        <dbReference type="Rhea" id="RHEA-COMP:11605"/>
        <dbReference type="ChEBI" id="CHEBI:15378"/>
        <dbReference type="ChEBI" id="CHEBI:30013"/>
        <dbReference type="ChEBI" id="CHEBI:30616"/>
        <dbReference type="ChEBI" id="CHEBI:61977"/>
        <dbReference type="ChEBI" id="CHEBI:456216"/>
        <dbReference type="EC" id="2.7.11.1"/>
    </reaction>
</comment>
<evidence type="ECO:0000256" key="3">
    <source>
        <dbReference type="ARBA" id="ARBA00022527"/>
    </source>
</evidence>
<reference evidence="18 19" key="2">
    <citation type="submission" date="2025-05" db="UniProtKB">
        <authorList>
            <consortium name="RefSeq"/>
        </authorList>
    </citation>
    <scope>IDENTIFICATION</scope>
    <source>
        <tissue evidence="18 19">Leaf</tissue>
    </source>
</reference>
<dbReference type="PROSITE" id="PS00108">
    <property type="entry name" value="PROTEIN_KINASE_ST"/>
    <property type="match status" value="1"/>
</dbReference>
<keyword evidence="8 11" id="KW-0067">ATP-binding</keyword>
<comment type="catalytic activity">
    <reaction evidence="11">
        <text>L-seryl-[protein] + ATP = O-phospho-L-seryl-[protein] + ADP + H(+)</text>
        <dbReference type="Rhea" id="RHEA:17989"/>
        <dbReference type="Rhea" id="RHEA-COMP:9863"/>
        <dbReference type="Rhea" id="RHEA-COMP:11604"/>
        <dbReference type="ChEBI" id="CHEBI:15378"/>
        <dbReference type="ChEBI" id="CHEBI:29999"/>
        <dbReference type="ChEBI" id="CHEBI:30616"/>
        <dbReference type="ChEBI" id="CHEBI:83421"/>
        <dbReference type="ChEBI" id="CHEBI:456216"/>
        <dbReference type="EC" id="2.7.11.1"/>
    </reaction>
</comment>
<evidence type="ECO:0000256" key="11">
    <source>
        <dbReference type="PIRNR" id="PIRNR000641"/>
    </source>
</evidence>
<dbReference type="InterPro" id="IPR001480">
    <property type="entry name" value="Bulb-type_lectin_dom"/>
</dbReference>
<keyword evidence="12" id="KW-1133">Transmembrane helix</keyword>
<dbReference type="Pfam" id="PF01453">
    <property type="entry name" value="B_lectin"/>
    <property type="match status" value="1"/>
</dbReference>
<evidence type="ECO:0000256" key="5">
    <source>
        <dbReference type="ARBA" id="ARBA00022729"/>
    </source>
</evidence>
<dbReference type="Gene3D" id="3.30.200.20">
    <property type="entry name" value="Phosphorylase Kinase, domain 1"/>
    <property type="match status" value="1"/>
</dbReference>
<keyword evidence="17" id="KW-1185">Reference proteome</keyword>
<dbReference type="Pfam" id="PF08276">
    <property type="entry name" value="PAN_2"/>
    <property type="match status" value="1"/>
</dbReference>
<evidence type="ECO:0000256" key="1">
    <source>
        <dbReference type="ARBA" id="ARBA00004251"/>
    </source>
</evidence>
<dbReference type="InterPro" id="IPR003609">
    <property type="entry name" value="Pan_app"/>
</dbReference>
<dbReference type="CDD" id="cd00054">
    <property type="entry name" value="EGF_CA"/>
    <property type="match status" value="1"/>
</dbReference>
<evidence type="ECO:0000256" key="6">
    <source>
        <dbReference type="ARBA" id="ARBA00022741"/>
    </source>
</evidence>
<dbReference type="RefSeq" id="XP_056689780.1">
    <property type="nucleotide sequence ID" value="XM_056833802.1"/>
</dbReference>
<dbReference type="PROSITE" id="PS50011">
    <property type="entry name" value="PROTEIN_KINASE_DOM"/>
    <property type="match status" value="1"/>
</dbReference>
<gene>
    <name evidence="18 19 20 21" type="primary">LOC110806261</name>
</gene>